<keyword evidence="1" id="KW-0067">ATP-binding</keyword>
<evidence type="ECO:0000313" key="1">
    <source>
        <dbReference type="EMBL" id="GKX67470.1"/>
    </source>
</evidence>
<dbReference type="EMBL" id="BROD01000001">
    <property type="protein sequence ID" value="GKX67470.1"/>
    <property type="molecule type" value="Genomic_DNA"/>
</dbReference>
<keyword evidence="2" id="KW-1185">Reference proteome</keyword>
<evidence type="ECO:0000313" key="2">
    <source>
        <dbReference type="Proteomes" id="UP001058074"/>
    </source>
</evidence>
<accession>A0ACB5RDX4</accession>
<protein>
    <submittedName>
        <fullName evidence="1">Multidrug ABC transporter ATP-binding protein</fullName>
    </submittedName>
</protein>
<sequence>MDYLKEIIKKNKILVLVYIGLGILIAFLNNFSADYFQKLIDRFNSVSLSLGIIMIYGLVLIVICILNYVDEYPAQKLQHGIFLDLKIKSLIKISEIDYEAYQTIGTGKLIQRIENGASAGKSILFDFYFCLIRQLIPSILFSLVFIYRINKTIMAAILIGYVVVFIITNLLLKALYQIKEHILSNEEKMNHFLVRGFMEMVVFRINKRFKNEIQKATNAKKEIVNSKVKMTLIHEAFFTIFALMVTFIKVGIVVYGWKTKSISIGSIIALIALVDNAYNPIAIFNVLFVEYKLDMTSFNRYIDFLNCPNDKQLEYGDNIESLSGDVSFDNISFQYGDKTIFNELNFKISHGENIAIVGESGSGKSTLIKLLIGLLKPSDGKILIDNYNLFKVKLDSFYDYIAYVSQESPVFDGTLRENIVFDNQVDEKHIIEVLEKVNLLELYRKMENGLDTELGERGITLSGGERQRLALARLWFTESKLVILDEATSAMDNITEEKVMNEVMDHLKEKTVIVIAHRLNSIKNLKRIIAFKEGKIVGQGSFHELLSNNSYFNELYYTSAND</sequence>
<organism evidence="1 2">
    <name type="scientific">Inconstantimicrobium mannanitabidum</name>
    <dbReference type="NCBI Taxonomy" id="1604901"/>
    <lineage>
        <taxon>Bacteria</taxon>
        <taxon>Bacillati</taxon>
        <taxon>Bacillota</taxon>
        <taxon>Clostridia</taxon>
        <taxon>Eubacteriales</taxon>
        <taxon>Clostridiaceae</taxon>
        <taxon>Inconstantimicrobium</taxon>
    </lineage>
</organism>
<keyword evidence="1" id="KW-0547">Nucleotide-binding</keyword>
<proteinExistence type="predicted"/>
<name>A0ACB5RDX4_9CLOT</name>
<gene>
    <name evidence="1" type="ORF">rsdtw13_27280</name>
</gene>
<comment type="caution">
    <text evidence="1">The sequence shown here is derived from an EMBL/GenBank/DDBJ whole genome shotgun (WGS) entry which is preliminary data.</text>
</comment>
<dbReference type="Proteomes" id="UP001058074">
    <property type="component" value="Unassembled WGS sequence"/>
</dbReference>
<reference evidence="1" key="1">
    <citation type="journal article" date="2025" name="Int. J. Syst. Evol. Microbiol.">
        <title>Inconstantimicrobium mannanitabidum sp. nov., a novel member of the family Clostridiaceae isolated from anoxic soil under the treatment of reductive soil disinfestation.</title>
        <authorList>
            <person name="Ueki A."/>
            <person name="Tonouchi A."/>
            <person name="Honma S."/>
            <person name="Kaku N."/>
            <person name="Ueki K."/>
        </authorList>
    </citation>
    <scope>NUCLEOTIDE SEQUENCE</scope>
    <source>
        <strain evidence="1">TW13</strain>
    </source>
</reference>